<gene>
    <name evidence="6" type="ORF">CCAL12919_04325</name>
    <name evidence="7" type="ORF">CCAL9337_07160</name>
</gene>
<evidence type="ECO:0000313" key="6">
    <source>
        <dbReference type="EMBL" id="MBE2986357.1"/>
    </source>
</evidence>
<feature type="disulfide bond" description="Redox-active" evidence="4">
    <location>
        <begin position="57"/>
        <end position="61"/>
    </location>
</feature>
<dbReference type="RefSeq" id="WP_169937723.1">
    <property type="nucleotide sequence ID" value="NZ_CP012545.1"/>
</dbReference>
<feature type="binding site" evidence="3">
    <location>
        <position position="57"/>
    </location>
    <ligand>
        <name>Cu cation</name>
        <dbReference type="ChEBI" id="CHEBI:23378"/>
    </ligand>
</feature>
<organism evidence="7 8">
    <name type="scientific">Campylobacter californiensis</name>
    <dbReference type="NCBI Taxonomy" id="1032243"/>
    <lineage>
        <taxon>Bacteria</taxon>
        <taxon>Pseudomonadati</taxon>
        <taxon>Campylobacterota</taxon>
        <taxon>Epsilonproteobacteria</taxon>
        <taxon>Campylobacterales</taxon>
        <taxon>Campylobacteraceae</taxon>
        <taxon>Campylobacter</taxon>
    </lineage>
</organism>
<accession>A0AAW3ZV36</accession>
<evidence type="ECO:0000256" key="1">
    <source>
        <dbReference type="ARBA" id="ARBA00010996"/>
    </source>
</evidence>
<dbReference type="PANTHER" id="PTHR12151:SF25">
    <property type="entry name" value="LINALOOL DEHYDRATASE_ISOMERASE DOMAIN-CONTAINING PROTEIN"/>
    <property type="match status" value="1"/>
</dbReference>
<dbReference type="PANTHER" id="PTHR12151">
    <property type="entry name" value="ELECTRON TRANSPORT PROTIN SCO1/SENC FAMILY MEMBER"/>
    <property type="match status" value="1"/>
</dbReference>
<dbReference type="Gene3D" id="3.40.30.10">
    <property type="entry name" value="Glutaredoxin"/>
    <property type="match status" value="1"/>
</dbReference>
<evidence type="ECO:0000256" key="2">
    <source>
        <dbReference type="ARBA" id="ARBA00023008"/>
    </source>
</evidence>
<keyword evidence="3" id="KW-0479">Metal-binding</keyword>
<proteinExistence type="inferred from homology"/>
<reference evidence="7 8" key="1">
    <citation type="submission" date="2015-08" db="EMBL/GenBank/DDBJ databases">
        <title>Comparative genomics of the Campylobacter concisus group.</title>
        <authorList>
            <person name="Yee E."/>
            <person name="Chapman M.H."/>
            <person name="Huynh S."/>
            <person name="Bono J.L."/>
            <person name="On S.L."/>
            <person name="St Leger J."/>
            <person name="Foster G."/>
            <person name="Parker C.T."/>
            <person name="Miller W.G."/>
        </authorList>
    </citation>
    <scope>NUCLEOTIDE SEQUENCE [LARGE SCALE GENOMIC DNA]</scope>
    <source>
        <strain evidence="7 8">RM9337</strain>
    </source>
</reference>
<dbReference type="Pfam" id="PF02630">
    <property type="entry name" value="SCO1-SenC"/>
    <property type="match status" value="1"/>
</dbReference>
<keyword evidence="8" id="KW-1185">Reference proteome</keyword>
<feature type="binding site" evidence="3">
    <location>
        <position position="143"/>
    </location>
    <ligand>
        <name>Cu cation</name>
        <dbReference type="ChEBI" id="CHEBI:23378"/>
    </ligand>
</feature>
<evidence type="ECO:0000259" key="5">
    <source>
        <dbReference type="PROSITE" id="PS51352"/>
    </source>
</evidence>
<keyword evidence="2 3" id="KW-0186">Copper</keyword>
<feature type="domain" description="Thioredoxin" evidence="5">
    <location>
        <begin position="20"/>
        <end position="180"/>
    </location>
</feature>
<evidence type="ECO:0000256" key="3">
    <source>
        <dbReference type="PIRSR" id="PIRSR603782-1"/>
    </source>
</evidence>
<evidence type="ECO:0000313" key="7">
    <source>
        <dbReference type="EMBL" id="MBE3608502.1"/>
    </source>
</evidence>
<dbReference type="SUPFAM" id="SSF52833">
    <property type="entry name" value="Thioredoxin-like"/>
    <property type="match status" value="1"/>
</dbReference>
<keyword evidence="4" id="KW-1015">Disulfide bond</keyword>
<evidence type="ECO:0000313" key="9">
    <source>
        <dbReference type="Proteomes" id="UP001318760"/>
    </source>
</evidence>
<dbReference type="AlphaFoldDB" id="A0AAW3ZV36"/>
<dbReference type="PROSITE" id="PS51352">
    <property type="entry name" value="THIOREDOXIN_2"/>
    <property type="match status" value="1"/>
</dbReference>
<sequence>MKKIFAFLVFVLIIGGAALLLLKPSKYDFKAYSPSGEVSLQSFEGKYKAIYFGYLFCPDVCPTTLSLVGDVLTKLDRNDFELIFITLDPKRDKPEDLTMMAKNFYKDATGLKLLDIDKVTANYGVKFKEIPMPNSEMFYTVAHSSSIYLIDKNGKFYSEISNLTTENIKENILNLIKERP</sequence>
<dbReference type="CDD" id="cd02968">
    <property type="entry name" value="SCO"/>
    <property type="match status" value="1"/>
</dbReference>
<name>A0AAW3ZV36_9BACT</name>
<dbReference type="Proteomes" id="UP001318760">
    <property type="component" value="Unassembled WGS sequence"/>
</dbReference>
<dbReference type="InterPro" id="IPR013766">
    <property type="entry name" value="Thioredoxin_domain"/>
</dbReference>
<dbReference type="InterPro" id="IPR036249">
    <property type="entry name" value="Thioredoxin-like_sf"/>
</dbReference>
<dbReference type="EMBL" id="LIWG01000009">
    <property type="protein sequence ID" value="MBE3608502.1"/>
    <property type="molecule type" value="Genomic_DNA"/>
</dbReference>
<dbReference type="EMBL" id="JADBHS010000006">
    <property type="protein sequence ID" value="MBE2986357.1"/>
    <property type="molecule type" value="Genomic_DNA"/>
</dbReference>
<evidence type="ECO:0000313" key="8">
    <source>
        <dbReference type="Proteomes" id="UP000650616"/>
    </source>
</evidence>
<evidence type="ECO:0000256" key="4">
    <source>
        <dbReference type="PIRSR" id="PIRSR603782-2"/>
    </source>
</evidence>
<comment type="caution">
    <text evidence="7">The sequence shown here is derived from an EMBL/GenBank/DDBJ whole genome shotgun (WGS) entry which is preliminary data.</text>
</comment>
<comment type="similarity">
    <text evidence="1">Belongs to the SCO1/2 family.</text>
</comment>
<feature type="binding site" evidence="3">
    <location>
        <position position="61"/>
    </location>
    <ligand>
        <name>Cu cation</name>
        <dbReference type="ChEBI" id="CHEBI:23378"/>
    </ligand>
</feature>
<protein>
    <submittedName>
        <fullName evidence="7">SCO family protein</fullName>
    </submittedName>
</protein>
<dbReference type="InterPro" id="IPR003782">
    <property type="entry name" value="SCO1/SenC"/>
</dbReference>
<dbReference type="Proteomes" id="UP000650616">
    <property type="component" value="Unassembled WGS sequence"/>
</dbReference>
<dbReference type="GO" id="GO:0046872">
    <property type="term" value="F:metal ion binding"/>
    <property type="evidence" value="ECO:0007669"/>
    <property type="project" value="UniProtKB-KW"/>
</dbReference>
<reference evidence="6 9" key="2">
    <citation type="submission" date="2020-10" db="EMBL/GenBank/DDBJ databases">
        <title>Campylobacter californiensis sp. nov. isolated from cattle and feral swine in California.</title>
        <authorList>
            <person name="Miller W.G."/>
        </authorList>
    </citation>
    <scope>NUCLEOTIDE SEQUENCE [LARGE SCALE GENOMIC DNA]</scope>
    <source>
        <strain evidence="6 9">RM12919</strain>
    </source>
</reference>